<dbReference type="Gene3D" id="1.25.10.10">
    <property type="entry name" value="Leucine-rich Repeat Variant"/>
    <property type="match status" value="1"/>
</dbReference>
<dbReference type="Pfam" id="PF19427">
    <property type="entry name" value="Insc_C"/>
    <property type="match status" value="1"/>
</dbReference>
<dbReference type="InterPro" id="IPR011989">
    <property type="entry name" value="ARM-like"/>
</dbReference>
<dbReference type="GO" id="GO:0008356">
    <property type="term" value="P:asymmetric cell division"/>
    <property type="evidence" value="ECO:0007669"/>
    <property type="project" value="InterPro"/>
</dbReference>
<dbReference type="GO" id="GO:0009786">
    <property type="term" value="P:regulation of asymmetric cell division"/>
    <property type="evidence" value="ECO:0007669"/>
    <property type="project" value="TreeGrafter"/>
</dbReference>
<dbReference type="PANTHER" id="PTHR21386">
    <property type="entry name" value="INSCUTEABLE"/>
    <property type="match status" value="1"/>
</dbReference>
<protein>
    <recommendedName>
        <fullName evidence="2">Protein inscuteable homologue C-terminal domain-containing protein</fullName>
    </recommendedName>
</protein>
<reference evidence="3" key="2">
    <citation type="submission" date="2022-10" db="EMBL/GenBank/DDBJ databases">
        <authorList>
            <consortium name="ENA_rothamsted_submissions"/>
            <consortium name="culmorum"/>
            <person name="King R."/>
        </authorList>
    </citation>
    <scope>NUCLEOTIDE SEQUENCE</scope>
</reference>
<dbReference type="GO" id="GO:0045179">
    <property type="term" value="C:apical cortex"/>
    <property type="evidence" value="ECO:0007669"/>
    <property type="project" value="TreeGrafter"/>
</dbReference>
<evidence type="ECO:0000256" key="1">
    <source>
        <dbReference type="SAM" id="MobiDB-lite"/>
    </source>
</evidence>
<organism evidence="3 4">
    <name type="scientific">Phaedon cochleariae</name>
    <name type="common">Mustard beetle</name>
    <dbReference type="NCBI Taxonomy" id="80249"/>
    <lineage>
        <taxon>Eukaryota</taxon>
        <taxon>Metazoa</taxon>
        <taxon>Ecdysozoa</taxon>
        <taxon>Arthropoda</taxon>
        <taxon>Hexapoda</taxon>
        <taxon>Insecta</taxon>
        <taxon>Pterygota</taxon>
        <taxon>Neoptera</taxon>
        <taxon>Endopterygota</taxon>
        <taxon>Coleoptera</taxon>
        <taxon>Polyphaga</taxon>
        <taxon>Cucujiformia</taxon>
        <taxon>Chrysomeloidea</taxon>
        <taxon>Chrysomelidae</taxon>
        <taxon>Chrysomelinae</taxon>
        <taxon>Chrysomelini</taxon>
        <taxon>Phaedon</taxon>
    </lineage>
</organism>
<dbReference type="SUPFAM" id="SSF48371">
    <property type="entry name" value="ARM repeat"/>
    <property type="match status" value="1"/>
</dbReference>
<dbReference type="GO" id="GO:0000132">
    <property type="term" value="P:establishment of mitotic spindle orientation"/>
    <property type="evidence" value="ECO:0007669"/>
    <property type="project" value="TreeGrafter"/>
</dbReference>
<feature type="compositionally biased region" description="Polar residues" evidence="1">
    <location>
        <begin position="32"/>
        <end position="49"/>
    </location>
</feature>
<dbReference type="GO" id="GO:0008093">
    <property type="term" value="F:cytoskeletal anchor activity"/>
    <property type="evidence" value="ECO:0007669"/>
    <property type="project" value="TreeGrafter"/>
</dbReference>
<feature type="region of interest" description="Disordered" evidence="1">
    <location>
        <begin position="200"/>
        <end position="233"/>
    </location>
</feature>
<dbReference type="PANTHER" id="PTHR21386:SF0">
    <property type="entry name" value="PROTEIN INSCUTEABLE HOMOLOG"/>
    <property type="match status" value="1"/>
</dbReference>
<evidence type="ECO:0000259" key="2">
    <source>
        <dbReference type="Pfam" id="PF19427"/>
    </source>
</evidence>
<dbReference type="OrthoDB" id="5796379at2759"/>
<feature type="compositionally biased region" description="Basic and acidic residues" evidence="1">
    <location>
        <begin position="50"/>
        <end position="59"/>
    </location>
</feature>
<dbReference type="Proteomes" id="UP001153737">
    <property type="component" value="Chromosome 12"/>
</dbReference>
<feature type="domain" description="Protein inscuteable homologue C-terminal" evidence="2">
    <location>
        <begin position="434"/>
        <end position="781"/>
    </location>
</feature>
<feature type="region of interest" description="Disordered" evidence="1">
    <location>
        <begin position="124"/>
        <end position="152"/>
    </location>
</feature>
<dbReference type="GO" id="GO:0045176">
    <property type="term" value="P:apical protein localization"/>
    <property type="evidence" value="ECO:0007669"/>
    <property type="project" value="TreeGrafter"/>
</dbReference>
<dbReference type="AlphaFoldDB" id="A0A9N9SBI3"/>
<keyword evidence="4" id="KW-1185">Reference proteome</keyword>
<accession>A0A9N9SBI3</accession>
<reference evidence="3" key="1">
    <citation type="submission" date="2022-01" db="EMBL/GenBank/DDBJ databases">
        <authorList>
            <person name="King R."/>
        </authorList>
    </citation>
    <scope>NUCLEOTIDE SEQUENCE</scope>
</reference>
<dbReference type="InterPro" id="IPR045789">
    <property type="entry name" value="Insc_C"/>
</dbReference>
<feature type="compositionally biased region" description="Basic and acidic residues" evidence="1">
    <location>
        <begin position="124"/>
        <end position="144"/>
    </location>
</feature>
<sequence>MGSTLVMTEFKRSPSKVWWANESAEWREVSASPGSQDSGFSDTETSPHNAKQEHQETPKKPSPAQRIPKDIFKETSTAQRIPKDIFKELSSENTRQNLTANFREKSTPEKSNLAQRLVKSEVKLSPKRERQRDLRELANSEPIRRNRYTKNSPKVSRGLFKLEECDAHQYSDAVQSSVDNNSLEATLADSYSWRSTQQTASVESLSTRSLPALAPRRAPRGANRTAPGALQRHRVQEAASLDCSLSSDCESELEGLFDGALESPQHTSTPKGGVRQREEGGLMKLRLKYRHERVPPIPTPFDVFSDLPDKAAASLWARETRQSFEPECMTTLQGKSIAGELNQKVSQRASQVTGVLRGVLTLSRCIETEYRNLNNGEFKHINPLVQSLTGNIVDFLRTHAPQTSPETLQLCEDIRTAKSEDSLHLINQLFLHWQKIRQELLNNQARNLVEKLEYPTSELDLRACVTGIISLSLRNEELIEIFTQADVIPILLILCEKCEGSSLKGLILRALATMCCNSSAVRQFEKYSGVQIVADTLEEQSRPEPERSEAVALLAQVTAPWLEDNHSVKGLQDYSRKLVRSLTKFVASTQCCQNLLLCAAALANLSTMDGKAIKFMVHSNTTRVLLDAVKARGPRASIYLLEQVATLIANMSASEVARKQLTEVEAPIVLLHFLKMNNSGEDVERRLQQKSIIALSRLCGDRTAATQIVELGGVEKLVKMCREKTQRFDSDAVLVAALATLRKIIDTCGSDVISALDAQELVEPKLLDSFLAYSTQNESYV</sequence>
<evidence type="ECO:0000313" key="4">
    <source>
        <dbReference type="Proteomes" id="UP001153737"/>
    </source>
</evidence>
<dbReference type="CDD" id="cd21966">
    <property type="entry name" value="INSC_LBD"/>
    <property type="match status" value="1"/>
</dbReference>
<evidence type="ECO:0000313" key="3">
    <source>
        <dbReference type="EMBL" id="CAG9815714.1"/>
    </source>
</evidence>
<feature type="compositionally biased region" description="Polar residues" evidence="1">
    <location>
        <begin position="200"/>
        <end position="209"/>
    </location>
</feature>
<feature type="compositionally biased region" description="Low complexity" evidence="1">
    <location>
        <begin position="210"/>
        <end position="229"/>
    </location>
</feature>
<dbReference type="EMBL" id="OU896718">
    <property type="protein sequence ID" value="CAG9815714.1"/>
    <property type="molecule type" value="Genomic_DNA"/>
</dbReference>
<feature type="region of interest" description="Disordered" evidence="1">
    <location>
        <begin position="25"/>
        <end position="78"/>
    </location>
</feature>
<dbReference type="InterPro" id="IPR016024">
    <property type="entry name" value="ARM-type_fold"/>
</dbReference>
<name>A0A9N9SBI3_PHACE</name>
<dbReference type="InterPro" id="IPR039921">
    <property type="entry name" value="Inscuteable"/>
</dbReference>
<proteinExistence type="predicted"/>
<gene>
    <name evidence="3" type="ORF">PHAECO_LOCUS2933</name>
</gene>